<evidence type="ECO:0000256" key="1">
    <source>
        <dbReference type="ARBA" id="ARBA00004162"/>
    </source>
</evidence>
<proteinExistence type="inferred from homology"/>
<evidence type="ECO:0000256" key="7">
    <source>
        <dbReference type="ARBA" id="ARBA00023010"/>
    </source>
</evidence>
<dbReference type="PANTHER" id="PTHR42982:SF1">
    <property type="entry name" value="SEC-INDEPENDENT PROTEIN TRANSLOCASE PROTEIN TATA"/>
    <property type="match status" value="1"/>
</dbReference>
<dbReference type="InterPro" id="IPR006312">
    <property type="entry name" value="TatA/E"/>
</dbReference>
<feature type="transmembrane region" description="Helical" evidence="9">
    <location>
        <begin position="6"/>
        <end position="25"/>
    </location>
</feature>
<reference evidence="10 11" key="1">
    <citation type="journal article" date="2016" name="Nat. Commun.">
        <title>Thousands of microbial genomes shed light on interconnected biogeochemical processes in an aquifer system.</title>
        <authorList>
            <person name="Anantharaman K."/>
            <person name="Brown C.T."/>
            <person name="Hug L.A."/>
            <person name="Sharon I."/>
            <person name="Castelle C.J."/>
            <person name="Probst A.J."/>
            <person name="Thomas B.C."/>
            <person name="Singh A."/>
            <person name="Wilkins M.J."/>
            <person name="Karaoz U."/>
            <person name="Brodie E.L."/>
            <person name="Williams K.H."/>
            <person name="Hubbard S.S."/>
            <person name="Banfield J.F."/>
        </authorList>
    </citation>
    <scope>NUCLEOTIDE SEQUENCE [LARGE SCALE GENOMIC DNA]</scope>
</reference>
<comment type="function">
    <text evidence="9">Part of the twin-arginine translocation (Tat) system that transports large folded proteins containing a characteristic twin-arginine motif in their signal peptide across membranes. TatA could form the protein-conducting channel of the Tat system.</text>
</comment>
<dbReference type="Pfam" id="PF02416">
    <property type="entry name" value="TatA_B_E"/>
    <property type="match status" value="1"/>
</dbReference>
<keyword evidence="6 9" id="KW-1133">Transmembrane helix</keyword>
<dbReference type="InterPro" id="IPR003369">
    <property type="entry name" value="TatA/B/E"/>
</dbReference>
<comment type="similarity">
    <text evidence="9">Belongs to the TatA/E family.</text>
</comment>
<dbReference type="EMBL" id="MHFR01000034">
    <property type="protein sequence ID" value="OGW98341.1"/>
    <property type="molecule type" value="Genomic_DNA"/>
</dbReference>
<dbReference type="PANTHER" id="PTHR42982">
    <property type="entry name" value="SEC-INDEPENDENT PROTEIN TRANSLOCASE PROTEIN TATA"/>
    <property type="match status" value="1"/>
</dbReference>
<keyword evidence="8 9" id="KW-0472">Membrane</keyword>
<keyword evidence="4 9" id="KW-0812">Transmembrane</keyword>
<dbReference type="HAMAP" id="MF_00236">
    <property type="entry name" value="TatA_E"/>
    <property type="match status" value="1"/>
</dbReference>
<accession>A0A1G1KZN9</accession>
<dbReference type="AlphaFoldDB" id="A0A1G1KZN9"/>
<keyword evidence="3 9" id="KW-1003">Cell membrane</keyword>
<dbReference type="Proteomes" id="UP000178187">
    <property type="component" value="Unassembled WGS sequence"/>
</dbReference>
<evidence type="ECO:0000256" key="3">
    <source>
        <dbReference type="ARBA" id="ARBA00022475"/>
    </source>
</evidence>
<evidence type="ECO:0000256" key="6">
    <source>
        <dbReference type="ARBA" id="ARBA00022989"/>
    </source>
</evidence>
<protein>
    <recommendedName>
        <fullName evidence="9">Sec-independent protein translocase protein TatA</fullName>
    </recommendedName>
</protein>
<dbReference type="Gene3D" id="1.20.5.3310">
    <property type="match status" value="1"/>
</dbReference>
<dbReference type="GO" id="GO:0008320">
    <property type="term" value="F:protein transmembrane transporter activity"/>
    <property type="evidence" value="ECO:0007669"/>
    <property type="project" value="UniProtKB-UniRule"/>
</dbReference>
<keyword evidence="7 9" id="KW-0811">Translocation</keyword>
<comment type="caution">
    <text evidence="10">The sequence shown here is derived from an EMBL/GenBank/DDBJ whole genome shotgun (WGS) entry which is preliminary data.</text>
</comment>
<name>A0A1G1KZN9_9BACT</name>
<keyword evidence="5 9" id="KW-0653">Protein transport</keyword>
<keyword evidence="2 9" id="KW-0813">Transport</keyword>
<evidence type="ECO:0000256" key="9">
    <source>
        <dbReference type="HAMAP-Rule" id="MF_00236"/>
    </source>
</evidence>
<evidence type="ECO:0000256" key="2">
    <source>
        <dbReference type="ARBA" id="ARBA00022448"/>
    </source>
</evidence>
<dbReference type="PRINTS" id="PR01506">
    <property type="entry name" value="TATBPROTEIN"/>
</dbReference>
<evidence type="ECO:0000313" key="10">
    <source>
        <dbReference type="EMBL" id="OGW98341.1"/>
    </source>
</evidence>
<sequence>MFGLGFQEVLVILLVAVLIFGAGRLPEIGKALGKAIREFKKAVDGSTETKEEKK</sequence>
<evidence type="ECO:0000256" key="5">
    <source>
        <dbReference type="ARBA" id="ARBA00022927"/>
    </source>
</evidence>
<comment type="subunit">
    <text evidence="9">Forms a complex with TatC.</text>
</comment>
<evidence type="ECO:0000313" key="11">
    <source>
        <dbReference type="Proteomes" id="UP000178187"/>
    </source>
</evidence>
<dbReference type="NCBIfam" id="TIGR01411">
    <property type="entry name" value="tatAE"/>
    <property type="match status" value="1"/>
</dbReference>
<gene>
    <name evidence="9" type="primary">tatA</name>
    <name evidence="10" type="ORF">A3G33_02580</name>
</gene>
<dbReference type="GO" id="GO:0043953">
    <property type="term" value="P:protein transport by the Tat complex"/>
    <property type="evidence" value="ECO:0007669"/>
    <property type="project" value="UniProtKB-UniRule"/>
</dbReference>
<comment type="subcellular location">
    <subcellularLocation>
        <location evidence="1 9">Cell membrane</location>
        <topology evidence="1 9">Single-pass membrane protein</topology>
    </subcellularLocation>
</comment>
<organism evidence="10 11">
    <name type="scientific">Candidatus Danuiimicrobium aquiferis</name>
    <dbReference type="NCBI Taxonomy" id="1801832"/>
    <lineage>
        <taxon>Bacteria</taxon>
        <taxon>Pseudomonadati</taxon>
        <taxon>Candidatus Omnitrophota</taxon>
        <taxon>Candidatus Danuiimicrobium</taxon>
    </lineage>
</organism>
<evidence type="ECO:0000256" key="8">
    <source>
        <dbReference type="ARBA" id="ARBA00023136"/>
    </source>
</evidence>
<evidence type="ECO:0000256" key="4">
    <source>
        <dbReference type="ARBA" id="ARBA00022692"/>
    </source>
</evidence>
<dbReference type="GO" id="GO:0033281">
    <property type="term" value="C:TAT protein transport complex"/>
    <property type="evidence" value="ECO:0007669"/>
    <property type="project" value="UniProtKB-UniRule"/>
</dbReference>